<feature type="compositionally biased region" description="Basic and acidic residues" evidence="1">
    <location>
        <begin position="1138"/>
        <end position="1154"/>
    </location>
</feature>
<dbReference type="EMBL" id="CH991583">
    <property type="protein sequence ID" value="EDQ84660.1"/>
    <property type="molecule type" value="Genomic_DNA"/>
</dbReference>
<dbReference type="Proteomes" id="UP000001357">
    <property type="component" value="Unassembled WGS sequence"/>
</dbReference>
<sequence>MASYIKTALAKRLALYFKDMTPDRFSLSFFKGEAELSGLELRDNFLQVVIRLLTPDEVQAKEQLAASKTQDGKGNQAGQGATSATPASTKRERYGTGDIIGDGIVLHIGTLAIRLVAPEFDTTLDVSHLWLQNTNHQWEVVDDLKSAIQIHQRHGFASLFKMLSMSYNSRSRLSTYRLSKLFNLPWQISSEPIVVLKGALYPLSIPDDGLRERSDSDLSQFSFASSLNTSLGTDSEDEGGEQGPVLHNGPAPATKATPQKGPAAKVEAMANRPPESPKAPLTPDRNANRRLIPMIYVRCDHLFLSLLEDGHIGTRRPQLATWSFRRLVFKQETQKPWVPNPDRSAMRNQFYQQFEQDKESWLLQVASALSLEDCLPGRVMHDVMTFSVASMTLMANAAPVSADAGPNAARQMAVILQIDREQYDADDNMRMLMFEHTQLYLSPRARYELHRATTRIESDIELPTVPGFSQLTRQQAHRLAAELHDIQLALPPPTLFGRVHPFKVSLHVAAVLQVSRFLEHSRLAQPGRLRSAQAKRFADRIFQSTSSAELTNIGKAMQEQVDVLQVAERTTLLNLYRERLDSLEDEEEGSALLWIAGFEEMFEESEEDAPPPPKGGPTLPTLKPFYDSPLFQSKCRAPPFEAEDPDVQLVPPVNEISVRDPSNKHPDVEGLISISVDQVWVDSTTPLGRAPLLEPAPLCVLIYTPPPADETGDTASTESSGTGAPHDQRSAPSKKESNIILPNSYTMVMATEPWHFQLRDMDILLLTRFSESLQRTLLLLDTGAPAVGTDVLLVHVPKLQVRMLNEEQQGTEPDATEDTEHERACTLIGDVDIDRVELAMVSWDRTSITVAAADSISTHFARLPEMPKDLDMSDARTFLESARHEAVAGRPVIMYHCRDERPSPHQSRAFFEAIDQRRQRRKEVQQWRIDMDHQHFHTLTARSFQRLGEAALLGEPGPPEPSDGRNAFAADSAPPNANGEGADEDAFMTPLTTPRLAPAAGAKSMPGAEPDADTIDAPSPSESASSSGAASPNTRRRGLFRRSKDHSKNSSSPNSKAKSMSPVKGSPLLRRRSKFGFGSRRSAEASPELSRKGANDSRVHNSRSQPNLTALRIAPPRPPPPGSQEPTHEQVVQMLSEAEVKATVHDWHAREADTRGQTGNPPSASVFQLPAADHPASATRHGDAAPKALVGANVPTSSISSDGHEVQVQLEAQAEQARPLSTPTTPTNPEPLAPADKAGIRFNGPTATTLSDATSSGAQEEGSVDLDQAVVNTSLNASIGTSTSASMSVSTGLPDTEEEGDSVSDLSASTHRGTQVDLTRRLAPATQEHLRSEFARQQFPGGAFPPLPPIELPKSVLVVQGLDAWISTYHLSRLGRFGDDYIEPMPMAPLRIEVRRSTMAYFDHNALQDVSFFDTDMWAAAIAAGTTLARVEALAMDLVTRPDSSLDVIMVPVSAEPPAYEARLHRLEAAADQEQSRHKAEQQHVADENEQLKEVCLQDACMVTAILVYA</sequence>
<feature type="compositionally biased region" description="Polar residues" evidence="1">
    <location>
        <begin position="1304"/>
        <end position="1317"/>
    </location>
</feature>
<feature type="compositionally biased region" description="Polar residues" evidence="1">
    <location>
        <begin position="1245"/>
        <end position="1258"/>
    </location>
</feature>
<feature type="region of interest" description="Disordered" evidence="1">
    <location>
        <begin position="1213"/>
        <end position="1265"/>
    </location>
</feature>
<accession>A9VCV8</accession>
<feature type="compositionally biased region" description="Polar residues" evidence="1">
    <location>
        <begin position="1155"/>
        <end position="1166"/>
    </location>
</feature>
<dbReference type="GeneID" id="5895810"/>
<evidence type="ECO:0000313" key="3">
    <source>
        <dbReference type="Proteomes" id="UP000001357"/>
    </source>
</evidence>
<feature type="region of interest" description="Disordered" evidence="1">
    <location>
        <begin position="229"/>
        <end position="285"/>
    </location>
</feature>
<feature type="region of interest" description="Disordered" evidence="1">
    <location>
        <begin position="1281"/>
        <end position="1319"/>
    </location>
</feature>
<feature type="compositionally biased region" description="Polar residues" evidence="1">
    <location>
        <begin position="1281"/>
        <end position="1293"/>
    </location>
</feature>
<name>A9VCV8_MONBE</name>
<feature type="compositionally biased region" description="Polar residues" evidence="1">
    <location>
        <begin position="66"/>
        <end position="88"/>
    </location>
</feature>
<feature type="region of interest" description="Disordered" evidence="1">
    <location>
        <begin position="951"/>
        <end position="1183"/>
    </location>
</feature>
<dbReference type="RefSeq" id="XP_001750564.1">
    <property type="nucleotide sequence ID" value="XM_001750512.1"/>
</dbReference>
<dbReference type="InParanoid" id="A9VCV8"/>
<evidence type="ECO:0000313" key="2">
    <source>
        <dbReference type="EMBL" id="EDQ84660.1"/>
    </source>
</evidence>
<proteinExistence type="predicted"/>
<feature type="compositionally biased region" description="Polar residues" evidence="1">
    <location>
        <begin position="713"/>
        <end position="722"/>
    </location>
</feature>
<dbReference type="InterPro" id="IPR026728">
    <property type="entry name" value="BLTP3A/B"/>
</dbReference>
<dbReference type="PANTHER" id="PTHR22774:SF11">
    <property type="entry name" value="CHOREIN N-TERMINAL DOMAIN-CONTAINING PROTEIN"/>
    <property type="match status" value="1"/>
</dbReference>
<feature type="compositionally biased region" description="Basic and acidic residues" evidence="1">
    <location>
        <begin position="1089"/>
        <end position="1099"/>
    </location>
</feature>
<feature type="region of interest" description="Disordered" evidence="1">
    <location>
        <begin position="63"/>
        <end position="94"/>
    </location>
</feature>
<organism evidence="2 3">
    <name type="scientific">Monosiga brevicollis</name>
    <name type="common">Choanoflagellate</name>
    <dbReference type="NCBI Taxonomy" id="81824"/>
    <lineage>
        <taxon>Eukaryota</taxon>
        <taxon>Choanoflagellata</taxon>
        <taxon>Craspedida</taxon>
        <taxon>Salpingoecidae</taxon>
        <taxon>Monosiga</taxon>
    </lineage>
</organism>
<feature type="compositionally biased region" description="Low complexity" evidence="1">
    <location>
        <begin position="1017"/>
        <end position="1032"/>
    </location>
</feature>
<feature type="compositionally biased region" description="Low complexity" evidence="1">
    <location>
        <begin position="1049"/>
        <end position="1061"/>
    </location>
</feature>
<feature type="compositionally biased region" description="Basic residues" evidence="1">
    <location>
        <begin position="1034"/>
        <end position="1045"/>
    </location>
</feature>
<keyword evidence="3" id="KW-1185">Reference proteome</keyword>
<feature type="compositionally biased region" description="Basic and acidic residues" evidence="1">
    <location>
        <begin position="726"/>
        <end position="737"/>
    </location>
</feature>
<gene>
    <name evidence="2" type="ORF">MONBRDRAFT_30050</name>
</gene>
<evidence type="ECO:0000256" key="1">
    <source>
        <dbReference type="SAM" id="MobiDB-lite"/>
    </source>
</evidence>
<feature type="region of interest" description="Disordered" evidence="1">
    <location>
        <begin position="603"/>
        <end position="623"/>
    </location>
</feature>
<reference evidence="2 3" key="1">
    <citation type="journal article" date="2008" name="Nature">
        <title>The genome of the choanoflagellate Monosiga brevicollis and the origin of metazoans.</title>
        <authorList>
            <consortium name="JGI Sequencing"/>
            <person name="King N."/>
            <person name="Westbrook M.J."/>
            <person name="Young S.L."/>
            <person name="Kuo A."/>
            <person name="Abedin M."/>
            <person name="Chapman J."/>
            <person name="Fairclough S."/>
            <person name="Hellsten U."/>
            <person name="Isogai Y."/>
            <person name="Letunic I."/>
            <person name="Marr M."/>
            <person name="Pincus D."/>
            <person name="Putnam N."/>
            <person name="Rokas A."/>
            <person name="Wright K.J."/>
            <person name="Zuzow R."/>
            <person name="Dirks W."/>
            <person name="Good M."/>
            <person name="Goodstein D."/>
            <person name="Lemons D."/>
            <person name="Li W."/>
            <person name="Lyons J.B."/>
            <person name="Morris A."/>
            <person name="Nichols S."/>
            <person name="Richter D.J."/>
            <person name="Salamov A."/>
            <person name="Bork P."/>
            <person name="Lim W.A."/>
            <person name="Manning G."/>
            <person name="Miller W.T."/>
            <person name="McGinnis W."/>
            <person name="Shapiro H."/>
            <person name="Tjian R."/>
            <person name="Grigoriev I.V."/>
            <person name="Rokhsar D."/>
        </authorList>
    </citation>
    <scope>NUCLEOTIDE SEQUENCE [LARGE SCALE GENOMIC DNA]</scope>
    <source>
        <strain evidence="3">MX1 / ATCC 50154</strain>
    </source>
</reference>
<dbReference type="PANTHER" id="PTHR22774">
    <property type="entry name" value="CHOREIN N-TERMINAL DOMAIN-CONTAINING PROTEIN"/>
    <property type="match status" value="1"/>
</dbReference>
<protein>
    <submittedName>
        <fullName evidence="2">Uncharacterized protein</fullName>
    </submittedName>
</protein>
<dbReference type="KEGG" id="mbr:MONBRDRAFT_30050"/>
<feature type="region of interest" description="Disordered" evidence="1">
    <location>
        <begin position="705"/>
        <end position="737"/>
    </location>
</feature>